<dbReference type="InterPro" id="IPR051120">
    <property type="entry name" value="ABC_AA/LPS_Transport"/>
</dbReference>
<organism evidence="5 6">
    <name type="scientific">Sporichthya brevicatena</name>
    <dbReference type="NCBI Taxonomy" id="171442"/>
    <lineage>
        <taxon>Bacteria</taxon>
        <taxon>Bacillati</taxon>
        <taxon>Actinomycetota</taxon>
        <taxon>Actinomycetes</taxon>
        <taxon>Sporichthyales</taxon>
        <taxon>Sporichthyaceae</taxon>
        <taxon>Sporichthya</taxon>
    </lineage>
</organism>
<dbReference type="InterPro" id="IPR003439">
    <property type="entry name" value="ABC_transporter-like_ATP-bd"/>
</dbReference>
<dbReference type="CDD" id="cd03219">
    <property type="entry name" value="ABC_Mj1267_LivG_branched"/>
    <property type="match status" value="1"/>
</dbReference>
<keyword evidence="3" id="KW-0067">ATP-binding</keyword>
<evidence type="ECO:0000259" key="4">
    <source>
        <dbReference type="PROSITE" id="PS50893"/>
    </source>
</evidence>
<dbReference type="SUPFAM" id="SSF52540">
    <property type="entry name" value="P-loop containing nucleoside triphosphate hydrolases"/>
    <property type="match status" value="1"/>
</dbReference>
<accession>A0ABP3RZ01</accession>
<dbReference type="PROSITE" id="PS50893">
    <property type="entry name" value="ABC_TRANSPORTER_2"/>
    <property type="match status" value="1"/>
</dbReference>
<evidence type="ECO:0000256" key="1">
    <source>
        <dbReference type="ARBA" id="ARBA00022448"/>
    </source>
</evidence>
<evidence type="ECO:0000313" key="6">
    <source>
        <dbReference type="Proteomes" id="UP001500957"/>
    </source>
</evidence>
<dbReference type="PANTHER" id="PTHR45772:SF7">
    <property type="entry name" value="AMINO ACID ABC TRANSPORTER ATP-BINDING PROTEIN"/>
    <property type="match status" value="1"/>
</dbReference>
<dbReference type="InterPro" id="IPR003593">
    <property type="entry name" value="AAA+_ATPase"/>
</dbReference>
<evidence type="ECO:0000256" key="3">
    <source>
        <dbReference type="ARBA" id="ARBA00022840"/>
    </source>
</evidence>
<dbReference type="Pfam" id="PF00005">
    <property type="entry name" value="ABC_tran"/>
    <property type="match status" value="1"/>
</dbReference>
<comment type="caution">
    <text evidence="5">The sequence shown here is derived from an EMBL/GenBank/DDBJ whole genome shotgun (WGS) entry which is preliminary data.</text>
</comment>
<dbReference type="Gene3D" id="3.40.50.300">
    <property type="entry name" value="P-loop containing nucleotide triphosphate hydrolases"/>
    <property type="match status" value="1"/>
</dbReference>
<dbReference type="InterPro" id="IPR027417">
    <property type="entry name" value="P-loop_NTPase"/>
</dbReference>
<name>A0ABP3RZ01_9ACTN</name>
<dbReference type="SMART" id="SM00382">
    <property type="entry name" value="AAA"/>
    <property type="match status" value="1"/>
</dbReference>
<sequence>MTRELPSLEIDGVTVRFGGLVAVSEVTLTAPAGQITGLIGPNGAGKTTTFNACTGVVPAASGSVRLGRTVLDGHGTSKRAARGLGRTFQRMELFDSMTVVENVELGVESFLAAGRPFGQMFCPPGERRKIAARAADALELCGITGLARRTAGDLSTGQRRLVELARAIATPFSFLLLDEPSSGLDPEETEKFGQILLDFVADRGVGILLVEHDMALVSSICSYIYVLDFGRLIHQGPTAEALASPIVLEAYLGTESSALDSAAESIDGAEAAHA</sequence>
<feature type="domain" description="ABC transporter" evidence="4">
    <location>
        <begin position="8"/>
        <end position="254"/>
    </location>
</feature>
<keyword evidence="1" id="KW-0813">Transport</keyword>
<dbReference type="PANTHER" id="PTHR45772">
    <property type="entry name" value="CONSERVED COMPONENT OF ABC TRANSPORTER FOR NATURAL AMINO ACIDS-RELATED"/>
    <property type="match status" value="1"/>
</dbReference>
<evidence type="ECO:0000256" key="2">
    <source>
        <dbReference type="ARBA" id="ARBA00022741"/>
    </source>
</evidence>
<proteinExistence type="predicted"/>
<reference evidence="6" key="1">
    <citation type="journal article" date="2019" name="Int. J. Syst. Evol. Microbiol.">
        <title>The Global Catalogue of Microorganisms (GCM) 10K type strain sequencing project: providing services to taxonomists for standard genome sequencing and annotation.</title>
        <authorList>
            <consortium name="The Broad Institute Genomics Platform"/>
            <consortium name="The Broad Institute Genome Sequencing Center for Infectious Disease"/>
            <person name="Wu L."/>
            <person name="Ma J."/>
        </authorList>
    </citation>
    <scope>NUCLEOTIDE SEQUENCE [LARGE SCALE GENOMIC DNA]</scope>
    <source>
        <strain evidence="6">JCM 10671</strain>
    </source>
</reference>
<gene>
    <name evidence="5" type="ORF">GCM10009547_19670</name>
</gene>
<evidence type="ECO:0000313" key="5">
    <source>
        <dbReference type="EMBL" id="GAA0617490.1"/>
    </source>
</evidence>
<dbReference type="EMBL" id="BAAAHE010000014">
    <property type="protein sequence ID" value="GAA0617490.1"/>
    <property type="molecule type" value="Genomic_DNA"/>
</dbReference>
<dbReference type="Proteomes" id="UP001500957">
    <property type="component" value="Unassembled WGS sequence"/>
</dbReference>
<keyword evidence="6" id="KW-1185">Reference proteome</keyword>
<protein>
    <recommendedName>
        <fullName evidence="4">ABC transporter domain-containing protein</fullName>
    </recommendedName>
</protein>
<dbReference type="RefSeq" id="WP_344604133.1">
    <property type="nucleotide sequence ID" value="NZ_BAAAHE010000014.1"/>
</dbReference>
<keyword evidence="2" id="KW-0547">Nucleotide-binding</keyword>